<evidence type="ECO:0000313" key="2">
    <source>
        <dbReference type="EMBL" id="QEX16710.1"/>
    </source>
</evidence>
<feature type="signal peptide" evidence="1">
    <location>
        <begin position="1"/>
        <end position="25"/>
    </location>
</feature>
<dbReference type="OrthoDB" id="9808309at2"/>
<gene>
    <name evidence="2" type="ORF">FRZ44_20050</name>
</gene>
<protein>
    <recommendedName>
        <fullName evidence="4">Signal peptidase</fullName>
    </recommendedName>
</protein>
<evidence type="ECO:0000313" key="3">
    <source>
        <dbReference type="Proteomes" id="UP000326202"/>
    </source>
</evidence>
<evidence type="ECO:0008006" key="4">
    <source>
        <dbReference type="Google" id="ProtNLM"/>
    </source>
</evidence>
<keyword evidence="1" id="KW-0732">Signal</keyword>
<organism evidence="2 3">
    <name type="scientific">Hypericibacter terrae</name>
    <dbReference type="NCBI Taxonomy" id="2602015"/>
    <lineage>
        <taxon>Bacteria</taxon>
        <taxon>Pseudomonadati</taxon>
        <taxon>Pseudomonadota</taxon>
        <taxon>Alphaproteobacteria</taxon>
        <taxon>Rhodospirillales</taxon>
        <taxon>Dongiaceae</taxon>
        <taxon>Hypericibacter</taxon>
    </lineage>
</organism>
<feature type="chain" id="PRO_5023812876" description="Signal peptidase" evidence="1">
    <location>
        <begin position="26"/>
        <end position="82"/>
    </location>
</feature>
<evidence type="ECO:0000256" key="1">
    <source>
        <dbReference type="SAM" id="SignalP"/>
    </source>
</evidence>
<dbReference type="AlphaFoldDB" id="A0A5J6MKB2"/>
<dbReference type="Proteomes" id="UP000326202">
    <property type="component" value="Chromosome"/>
</dbReference>
<dbReference type="Pfam" id="PF10048">
    <property type="entry name" value="DUF2282"/>
    <property type="match status" value="1"/>
</dbReference>
<dbReference type="KEGG" id="htq:FRZ44_20050"/>
<dbReference type="RefSeq" id="WP_151177033.1">
    <property type="nucleotide sequence ID" value="NZ_CP042906.1"/>
</dbReference>
<name>A0A5J6MKB2_9PROT</name>
<sequence>MKTALLLASAIAAAISMAQATTATAADNEKCFGISAAGKNDCQTASNSCAGTTTQDRQPDAWIYVPKGTCEKIAGASLEPKT</sequence>
<dbReference type="EMBL" id="CP042906">
    <property type="protein sequence ID" value="QEX16710.1"/>
    <property type="molecule type" value="Genomic_DNA"/>
</dbReference>
<accession>A0A5J6MKB2</accession>
<keyword evidence="3" id="KW-1185">Reference proteome</keyword>
<reference evidence="2 3" key="1">
    <citation type="submission" date="2019-08" db="EMBL/GenBank/DDBJ databases">
        <title>Hyperibacter terrae gen. nov., sp. nov. and Hyperibacter viscosus sp. nov., two new members in the family Rhodospirillaceae isolated from the rhizosphere of Hypericum perforatum.</title>
        <authorList>
            <person name="Noviana Z."/>
        </authorList>
    </citation>
    <scope>NUCLEOTIDE SEQUENCE [LARGE SCALE GENOMIC DNA]</scope>
    <source>
        <strain evidence="2 3">R5913</strain>
    </source>
</reference>
<dbReference type="InterPro" id="IPR018740">
    <property type="entry name" value="DUF2282_membr"/>
</dbReference>
<proteinExistence type="predicted"/>